<organism evidence="2 6">
    <name type="scientific">Lactiplantibacillus pentosus</name>
    <name type="common">Lactobacillus pentosus</name>
    <dbReference type="NCBI Taxonomy" id="1589"/>
    <lineage>
        <taxon>Bacteria</taxon>
        <taxon>Bacillati</taxon>
        <taxon>Bacillota</taxon>
        <taxon>Bacilli</taxon>
        <taxon>Lactobacillales</taxon>
        <taxon>Lactobacillaceae</taxon>
        <taxon>Lactiplantibacillus</taxon>
    </lineage>
</organism>
<evidence type="ECO:0000313" key="4">
    <source>
        <dbReference type="EMBL" id="RMW52731.1"/>
    </source>
</evidence>
<dbReference type="KEGG" id="lpg:BB562_15290"/>
<dbReference type="Proteomes" id="UP001267003">
    <property type="component" value="Unassembled WGS sequence"/>
</dbReference>
<dbReference type="Proteomes" id="UP000281061">
    <property type="component" value="Unassembled WGS sequence"/>
</dbReference>
<evidence type="ECO:0000313" key="1">
    <source>
        <dbReference type="EMBL" id="MDF2312703.1"/>
    </source>
</evidence>
<comment type="caution">
    <text evidence="2">The sequence shown here is derived from an EMBL/GenBank/DDBJ whole genome shotgun (WGS) entry which is preliminary data.</text>
</comment>
<dbReference type="EMBL" id="JAVLAQ010000001">
    <property type="protein sequence ID" value="MDT6989628.1"/>
    <property type="molecule type" value="Genomic_DNA"/>
</dbReference>
<dbReference type="AlphaFoldDB" id="A0A241RQC3"/>
<dbReference type="OrthoDB" id="9790745at2"/>
<sequence>MQLKLERIYTKPVDTDGYRLLVDRLWPRGISKVNAQLDDWVKEIGPSTELRKWFNHDPEKYPEFVKKYQAELDANPITPDFIRQVAEQLAKQPVILLFGAKDETHNQAVVLQEYLLASGKLPATTTKN</sequence>
<dbReference type="Proteomes" id="UP001263852">
    <property type="component" value="Unassembled WGS sequence"/>
</dbReference>
<dbReference type="EMBL" id="JAVLAO010000001">
    <property type="protein sequence ID" value="MDT7037710.1"/>
    <property type="molecule type" value="Genomic_DNA"/>
</dbReference>
<protein>
    <submittedName>
        <fullName evidence="2">DUF488 family protein</fullName>
    </submittedName>
</protein>
<dbReference type="PANTHER" id="PTHR36849:SF1">
    <property type="entry name" value="CYTOPLASMIC PROTEIN"/>
    <property type="match status" value="1"/>
</dbReference>
<dbReference type="Pfam" id="PF22752">
    <property type="entry name" value="DUF488-N3i"/>
    <property type="match status" value="1"/>
</dbReference>
<proteinExistence type="predicted"/>
<dbReference type="Proteomes" id="UP001151834">
    <property type="component" value="Unassembled WGS sequence"/>
</dbReference>
<reference evidence="4 5" key="1">
    <citation type="submission" date="2018-10" db="EMBL/GenBank/DDBJ databases">
        <title>Genome sequences of five Lactobacillus pentosus strains isolated from brines of traditionally fermented spanish-style green table olives and differences between them.</title>
        <authorList>
            <person name="Jimenez Diaz R."/>
        </authorList>
    </citation>
    <scope>NUCLEOTIDE SEQUENCE [LARGE SCALE GENOMIC DNA]</scope>
    <source>
        <strain evidence="4 5">IG8</strain>
    </source>
</reference>
<reference evidence="1" key="3">
    <citation type="journal article" date="2023" name="Front Nutr">
        <title>Lactiplantibacillus pentosus P2020 protects the hyperuricemia and renal inflammation in mice.</title>
        <authorList>
            <person name="Wang Z."/>
            <person name="Song L."/>
            <person name="Li X."/>
            <person name="Xiao Y."/>
            <person name="Huang Y."/>
            <person name="Zhang Y."/>
            <person name="Li J."/>
            <person name="Li M."/>
            <person name="Ren Z."/>
        </authorList>
    </citation>
    <scope>NUCLEOTIDE SEQUENCE</scope>
    <source>
        <strain evidence="1">P2000</strain>
    </source>
</reference>
<dbReference type="RefSeq" id="WP_050338312.1">
    <property type="nucleotide sequence ID" value="NZ_BJZC01000143.1"/>
</dbReference>
<gene>
    <name evidence="4" type="ORF">D6U17_14475</name>
    <name evidence="1" type="ORF">OOJ94_07735</name>
    <name evidence="2" type="ORF">RI536_05870</name>
    <name evidence="3" type="ORF">RI555_01615</name>
</gene>
<dbReference type="EMBL" id="JAPEQV010000007">
    <property type="protein sequence ID" value="MDF2312703.1"/>
    <property type="molecule type" value="Genomic_DNA"/>
</dbReference>
<evidence type="ECO:0000313" key="2">
    <source>
        <dbReference type="EMBL" id="MDT6989628.1"/>
    </source>
</evidence>
<evidence type="ECO:0000313" key="6">
    <source>
        <dbReference type="Proteomes" id="UP001267003"/>
    </source>
</evidence>
<dbReference type="InterPro" id="IPR052552">
    <property type="entry name" value="YeaO-like"/>
</dbReference>
<dbReference type="PANTHER" id="PTHR36849">
    <property type="entry name" value="CYTOPLASMIC PROTEIN-RELATED"/>
    <property type="match status" value="1"/>
</dbReference>
<evidence type="ECO:0000313" key="5">
    <source>
        <dbReference type="Proteomes" id="UP000281061"/>
    </source>
</evidence>
<evidence type="ECO:0000313" key="3">
    <source>
        <dbReference type="EMBL" id="MDT7037710.1"/>
    </source>
</evidence>
<dbReference type="GeneID" id="49395353"/>
<name>A0A241RQC3_LACPE</name>
<dbReference type="EMBL" id="RDCL01000090">
    <property type="protein sequence ID" value="RMW52731.1"/>
    <property type="molecule type" value="Genomic_DNA"/>
</dbReference>
<reference evidence="1" key="2">
    <citation type="submission" date="2022-11" db="EMBL/GenBank/DDBJ databases">
        <authorList>
            <person name="Wang Z."/>
        </authorList>
    </citation>
    <scope>NUCLEOTIDE SEQUENCE</scope>
    <source>
        <strain evidence="1">P2000</strain>
    </source>
</reference>
<accession>A0A241RQC3</accession>
<reference evidence="2" key="4">
    <citation type="submission" date="2023-08" db="EMBL/GenBank/DDBJ databases">
        <authorList>
            <person name="Page C.A."/>
            <person name="Perez-Diaz I.M."/>
        </authorList>
    </citation>
    <scope>NUCLEOTIDE SEQUENCE</scope>
    <source>
        <strain evidence="3">1.8.9</strain>
        <strain evidence="2">7.8.46</strain>
    </source>
</reference>